<name>A0A4S2H3V5_9PROT</name>
<keyword evidence="4" id="KW-1185">Reference proteome</keyword>
<dbReference type="AlphaFoldDB" id="A0A4S2H3V5"/>
<feature type="transmembrane region" description="Helical" evidence="2">
    <location>
        <begin position="136"/>
        <end position="159"/>
    </location>
</feature>
<dbReference type="InterPro" id="IPR013879">
    <property type="entry name" value="DUF1761"/>
</dbReference>
<feature type="transmembrane region" description="Helical" evidence="2">
    <location>
        <begin position="34"/>
        <end position="57"/>
    </location>
</feature>
<accession>A0A4S2H3V5</accession>
<evidence type="ECO:0000256" key="2">
    <source>
        <dbReference type="SAM" id="Phobius"/>
    </source>
</evidence>
<feature type="transmembrane region" description="Helical" evidence="2">
    <location>
        <begin position="77"/>
        <end position="97"/>
    </location>
</feature>
<keyword evidence="2" id="KW-0472">Membrane</keyword>
<evidence type="ECO:0000313" key="4">
    <source>
        <dbReference type="Proteomes" id="UP000308054"/>
    </source>
</evidence>
<protein>
    <submittedName>
        <fullName evidence="3">DUF1761 domain-containing protein</fullName>
    </submittedName>
</protein>
<keyword evidence="2" id="KW-1133">Transmembrane helix</keyword>
<sequence>MSRRTPRLQAPEGGHIAAPDGEENTMPRIFGHDLLAVIAAVILAYAVGFIMYGVLFTEMWMEMAGITQADAEGAPAWKMYLGIVMPILMVLGLAKLFKLTGKSDLMGHLTVGFVAWLGFAFPTLMYGWVYGIGYPLGLLVMDGAHLLISILVASAVLLWRKEASAAAAAPA</sequence>
<dbReference type="Proteomes" id="UP000308054">
    <property type="component" value="Unassembled WGS sequence"/>
</dbReference>
<keyword evidence="2" id="KW-0812">Transmembrane</keyword>
<organism evidence="3 4">
    <name type="scientific">Marinicauda algicola</name>
    <dbReference type="NCBI Taxonomy" id="2029849"/>
    <lineage>
        <taxon>Bacteria</taxon>
        <taxon>Pseudomonadati</taxon>
        <taxon>Pseudomonadota</taxon>
        <taxon>Alphaproteobacteria</taxon>
        <taxon>Maricaulales</taxon>
        <taxon>Maricaulaceae</taxon>
        <taxon>Marinicauda</taxon>
    </lineage>
</organism>
<feature type="transmembrane region" description="Helical" evidence="2">
    <location>
        <begin position="109"/>
        <end position="130"/>
    </location>
</feature>
<reference evidence="3 4" key="1">
    <citation type="journal article" date="2017" name="Int. J. Syst. Evol. Microbiol.">
        <title>Marinicauda algicola sp. nov., isolated from a marine red alga Rhodosorus marinus.</title>
        <authorList>
            <person name="Jeong S.E."/>
            <person name="Jeon S.H."/>
            <person name="Chun B.H."/>
            <person name="Kim D.W."/>
            <person name="Jeon C.O."/>
        </authorList>
    </citation>
    <scope>NUCLEOTIDE SEQUENCE [LARGE SCALE GENOMIC DNA]</scope>
    <source>
        <strain evidence="3 4">JCM 31718</strain>
    </source>
</reference>
<gene>
    <name evidence="3" type="ORF">E5163_02095</name>
</gene>
<feature type="region of interest" description="Disordered" evidence="1">
    <location>
        <begin position="1"/>
        <end position="21"/>
    </location>
</feature>
<dbReference type="EMBL" id="SRXW01000001">
    <property type="protein sequence ID" value="TGY89952.1"/>
    <property type="molecule type" value="Genomic_DNA"/>
</dbReference>
<proteinExistence type="predicted"/>
<comment type="caution">
    <text evidence="3">The sequence shown here is derived from an EMBL/GenBank/DDBJ whole genome shotgun (WGS) entry which is preliminary data.</text>
</comment>
<dbReference type="Pfam" id="PF08570">
    <property type="entry name" value="DUF1761"/>
    <property type="match status" value="1"/>
</dbReference>
<evidence type="ECO:0000256" key="1">
    <source>
        <dbReference type="SAM" id="MobiDB-lite"/>
    </source>
</evidence>
<evidence type="ECO:0000313" key="3">
    <source>
        <dbReference type="EMBL" id="TGY89952.1"/>
    </source>
</evidence>